<reference evidence="1" key="1">
    <citation type="submission" date="2020-08" db="EMBL/GenBank/DDBJ databases">
        <title>Multicomponent nature underlies the extraordinary mechanical properties of spider dragline silk.</title>
        <authorList>
            <person name="Kono N."/>
            <person name="Nakamura H."/>
            <person name="Mori M."/>
            <person name="Yoshida Y."/>
            <person name="Ohtoshi R."/>
            <person name="Malay A.D."/>
            <person name="Moran D.A.P."/>
            <person name="Tomita M."/>
            <person name="Numata K."/>
            <person name="Arakawa K."/>
        </authorList>
    </citation>
    <scope>NUCLEOTIDE SEQUENCE</scope>
</reference>
<dbReference type="Proteomes" id="UP000887159">
    <property type="component" value="Unassembled WGS sequence"/>
</dbReference>
<evidence type="ECO:0000313" key="2">
    <source>
        <dbReference type="Proteomes" id="UP000887159"/>
    </source>
</evidence>
<sequence length="512" mass="57659">MRKREREFNPAFPSGDVSETYSNAVFAINQKKGTTSVFLSSVKCFVKDSYDEKWKIRGLFDVGSMTNLITKKFLEKLGLRKEKVNILVTCLNDSSVCVKNCVTTEISNSDGSYKKRIQMLVVDKITDLTPVKNLNVKGLIPENINLANDSFYVPGPIDCLLGAEMFYELLRSGQIRSENSNLIFQNTVFGFVASGSNSFADTEVRVHCGLIKGDLNQTLKMFWELENVEVEKTKNEEAIFVWITSYKRILEMRRVATRTLLQLSGDEEKNFPLAAHVLRENFYMDDVLCGAASLMEAKALKNQLSSILKKGGMELHKWVELKDSYTKTCVLSTIARLFDPLGLLGPVVARAKIFMQSLWSLKIDWIDELPSERAKEWHRFLEDFNSVRSISGRCIVHPQATRVELHGFADASEKCYGAVIYCRSQSPDGATTVKLVTSKSRVAPVKSVTMPRLELCAAVLLAKLIKRVETALQMKTPPCTCGVTRLLSQRVSRRSLTCLKPSWKIELPQSNT</sequence>
<dbReference type="PANTHER" id="PTHR47331">
    <property type="entry name" value="PHD-TYPE DOMAIN-CONTAINING PROTEIN"/>
    <property type="match status" value="1"/>
</dbReference>
<dbReference type="Pfam" id="PF05380">
    <property type="entry name" value="Peptidase_A17"/>
    <property type="match status" value="1"/>
</dbReference>
<dbReference type="PANTHER" id="PTHR47331:SF6">
    <property type="entry name" value="DOUBLECORTIN DOMAIN-CONTAINING PROTEIN"/>
    <property type="match status" value="1"/>
</dbReference>
<proteinExistence type="predicted"/>
<dbReference type="InterPro" id="IPR008042">
    <property type="entry name" value="Retrotrans_Pao"/>
</dbReference>
<dbReference type="EMBL" id="BMAU01021304">
    <property type="protein sequence ID" value="GFY11148.1"/>
    <property type="molecule type" value="Genomic_DNA"/>
</dbReference>
<organism evidence="1 2">
    <name type="scientific">Trichonephila clavipes</name>
    <name type="common">Golden silk orbweaver</name>
    <name type="synonym">Nephila clavipes</name>
    <dbReference type="NCBI Taxonomy" id="2585209"/>
    <lineage>
        <taxon>Eukaryota</taxon>
        <taxon>Metazoa</taxon>
        <taxon>Ecdysozoa</taxon>
        <taxon>Arthropoda</taxon>
        <taxon>Chelicerata</taxon>
        <taxon>Arachnida</taxon>
        <taxon>Araneae</taxon>
        <taxon>Araneomorphae</taxon>
        <taxon>Entelegynae</taxon>
        <taxon>Araneoidea</taxon>
        <taxon>Nephilidae</taxon>
        <taxon>Trichonephila</taxon>
    </lineage>
</organism>
<evidence type="ECO:0008006" key="3">
    <source>
        <dbReference type="Google" id="ProtNLM"/>
    </source>
</evidence>
<gene>
    <name evidence="1" type="primary">X975_01402</name>
    <name evidence="1" type="ORF">TNCV_4471341</name>
</gene>
<dbReference type="AlphaFoldDB" id="A0A8X6SQH0"/>
<name>A0A8X6SQH0_TRICX</name>
<protein>
    <recommendedName>
        <fullName evidence="3">Peptidase aspartic putative domain-containing protein</fullName>
    </recommendedName>
</protein>
<accession>A0A8X6SQH0</accession>
<comment type="caution">
    <text evidence="1">The sequence shown here is derived from an EMBL/GenBank/DDBJ whole genome shotgun (WGS) entry which is preliminary data.</text>
</comment>
<keyword evidence="2" id="KW-1185">Reference proteome</keyword>
<evidence type="ECO:0000313" key="1">
    <source>
        <dbReference type="EMBL" id="GFY11148.1"/>
    </source>
</evidence>